<accession>A0AA88DRP6</accession>
<proteinExistence type="predicted"/>
<organism evidence="2 3">
    <name type="scientific">Ficus carica</name>
    <name type="common">Common fig</name>
    <dbReference type="NCBI Taxonomy" id="3494"/>
    <lineage>
        <taxon>Eukaryota</taxon>
        <taxon>Viridiplantae</taxon>
        <taxon>Streptophyta</taxon>
        <taxon>Embryophyta</taxon>
        <taxon>Tracheophyta</taxon>
        <taxon>Spermatophyta</taxon>
        <taxon>Magnoliopsida</taxon>
        <taxon>eudicotyledons</taxon>
        <taxon>Gunneridae</taxon>
        <taxon>Pentapetalae</taxon>
        <taxon>rosids</taxon>
        <taxon>fabids</taxon>
        <taxon>Rosales</taxon>
        <taxon>Moraceae</taxon>
        <taxon>Ficeae</taxon>
        <taxon>Ficus</taxon>
    </lineage>
</organism>
<sequence length="140" mass="15777">MEVEISIRLNRIPLTRIDPTRRFFPGNHVTRPEFTTSPSLSQHFIHHLTSDVKPITAHINSQLPPPATAHITSPTSATCPDWGYTYWHRRQLTLVSPIPNQGHAASVHWTYSSCAPEAYLPVGSTREPTRTPESARNAYK</sequence>
<protein>
    <submittedName>
        <fullName evidence="2">Uncharacterized protein</fullName>
    </submittedName>
</protein>
<gene>
    <name evidence="2" type="ORF">TIFTF001_029485</name>
</gene>
<evidence type="ECO:0000313" key="2">
    <source>
        <dbReference type="EMBL" id="GMN60392.1"/>
    </source>
</evidence>
<evidence type="ECO:0000313" key="3">
    <source>
        <dbReference type="Proteomes" id="UP001187192"/>
    </source>
</evidence>
<dbReference type="EMBL" id="BTGU01000098">
    <property type="protein sequence ID" value="GMN60392.1"/>
    <property type="molecule type" value="Genomic_DNA"/>
</dbReference>
<keyword evidence="3" id="KW-1185">Reference proteome</keyword>
<dbReference type="Proteomes" id="UP001187192">
    <property type="component" value="Unassembled WGS sequence"/>
</dbReference>
<name>A0AA88DRP6_FICCA</name>
<comment type="caution">
    <text evidence="2">The sequence shown here is derived from an EMBL/GenBank/DDBJ whole genome shotgun (WGS) entry which is preliminary data.</text>
</comment>
<reference evidence="2" key="1">
    <citation type="submission" date="2023-07" db="EMBL/GenBank/DDBJ databases">
        <title>draft genome sequence of fig (Ficus carica).</title>
        <authorList>
            <person name="Takahashi T."/>
            <person name="Nishimura K."/>
        </authorList>
    </citation>
    <scope>NUCLEOTIDE SEQUENCE</scope>
</reference>
<dbReference type="AlphaFoldDB" id="A0AA88DRP6"/>
<feature type="region of interest" description="Disordered" evidence="1">
    <location>
        <begin position="121"/>
        <end position="140"/>
    </location>
</feature>
<evidence type="ECO:0000256" key="1">
    <source>
        <dbReference type="SAM" id="MobiDB-lite"/>
    </source>
</evidence>